<organism evidence="1 2">
    <name type="scientific">Sphenostylis stenocarpa</name>
    <dbReference type="NCBI Taxonomy" id="92480"/>
    <lineage>
        <taxon>Eukaryota</taxon>
        <taxon>Viridiplantae</taxon>
        <taxon>Streptophyta</taxon>
        <taxon>Embryophyta</taxon>
        <taxon>Tracheophyta</taxon>
        <taxon>Spermatophyta</taxon>
        <taxon>Magnoliopsida</taxon>
        <taxon>eudicotyledons</taxon>
        <taxon>Gunneridae</taxon>
        <taxon>Pentapetalae</taxon>
        <taxon>rosids</taxon>
        <taxon>fabids</taxon>
        <taxon>Fabales</taxon>
        <taxon>Fabaceae</taxon>
        <taxon>Papilionoideae</taxon>
        <taxon>50 kb inversion clade</taxon>
        <taxon>NPAAA clade</taxon>
        <taxon>indigoferoid/millettioid clade</taxon>
        <taxon>Phaseoleae</taxon>
        <taxon>Sphenostylis</taxon>
    </lineage>
</organism>
<evidence type="ECO:0000313" key="2">
    <source>
        <dbReference type="Proteomes" id="UP001189624"/>
    </source>
</evidence>
<dbReference type="AlphaFoldDB" id="A0AA86S7U5"/>
<name>A0AA86S7U5_9FABA</name>
<reference evidence="1" key="1">
    <citation type="submission" date="2023-10" db="EMBL/GenBank/DDBJ databases">
        <authorList>
            <person name="Domelevo Entfellner J.-B."/>
        </authorList>
    </citation>
    <scope>NUCLEOTIDE SEQUENCE</scope>
</reference>
<dbReference type="Gramene" id="rna-AYBTSS11_LOCUS8079">
    <property type="protein sequence ID" value="CAJ1937540.1"/>
    <property type="gene ID" value="gene-AYBTSS11_LOCUS8079"/>
</dbReference>
<sequence>AAGAKTRWPLEKGVRREKSWTRQLGLVAGAVKVEDEGLVRTTHLGPPVVRRGGLRFE</sequence>
<feature type="non-terminal residue" evidence="1">
    <location>
        <position position="1"/>
    </location>
</feature>
<evidence type="ECO:0000313" key="1">
    <source>
        <dbReference type="EMBL" id="CAJ1937540.1"/>
    </source>
</evidence>
<dbReference type="EMBL" id="OY731400">
    <property type="protein sequence ID" value="CAJ1937540.1"/>
    <property type="molecule type" value="Genomic_DNA"/>
</dbReference>
<gene>
    <name evidence="1" type="ORF">AYBTSS11_LOCUS8079</name>
</gene>
<dbReference type="Proteomes" id="UP001189624">
    <property type="component" value="Chromosome 3"/>
</dbReference>
<keyword evidence="2" id="KW-1185">Reference proteome</keyword>
<accession>A0AA86S7U5</accession>
<protein>
    <submittedName>
        <fullName evidence="1">Uncharacterized protein</fullName>
    </submittedName>
</protein>
<proteinExistence type="predicted"/>